<evidence type="ECO:0000313" key="1">
    <source>
        <dbReference type="EMBL" id="MDH6283242.1"/>
    </source>
</evidence>
<organism evidence="1 2">
    <name type="scientific">Prescottella agglutinans</name>
    <dbReference type="NCBI Taxonomy" id="1644129"/>
    <lineage>
        <taxon>Bacteria</taxon>
        <taxon>Bacillati</taxon>
        <taxon>Actinomycetota</taxon>
        <taxon>Actinomycetes</taxon>
        <taxon>Mycobacteriales</taxon>
        <taxon>Nocardiaceae</taxon>
        <taxon>Prescottella</taxon>
    </lineage>
</organism>
<reference evidence="1 2" key="1">
    <citation type="submission" date="2023-04" db="EMBL/GenBank/DDBJ databases">
        <title>Forest soil microbial communities from Buena Vista Peninsula, Colon Province, Panama.</title>
        <authorList>
            <person name="Bouskill N."/>
        </authorList>
    </citation>
    <scope>NUCLEOTIDE SEQUENCE [LARGE SCALE GENOMIC DNA]</scope>
    <source>
        <strain evidence="1 2">CFH S0262</strain>
    </source>
</reference>
<gene>
    <name evidence="1" type="ORF">M2280_004485</name>
</gene>
<dbReference type="EMBL" id="JARXVC010000013">
    <property type="protein sequence ID" value="MDH6283242.1"/>
    <property type="molecule type" value="Genomic_DNA"/>
</dbReference>
<proteinExistence type="predicted"/>
<accession>A0ABT6MFZ6</accession>
<sequence length="114" mass="11355">MALDVANTREQLAIYLGTLGSWISLHTADPTTTGGSEASGSGYARVQTTWTGAAVDGTATGSAVTINVPPGTFAWAGVWSVGGTGGNFIAKIALNSTTLSAAGQIIVTPTLTIA</sequence>
<dbReference type="Pfam" id="PF23140">
    <property type="entry name" value="Gp80"/>
    <property type="match status" value="1"/>
</dbReference>
<evidence type="ECO:0008006" key="3">
    <source>
        <dbReference type="Google" id="ProtNLM"/>
    </source>
</evidence>
<dbReference type="InterPro" id="IPR056908">
    <property type="entry name" value="Gp80-like"/>
</dbReference>
<protein>
    <recommendedName>
        <fullName evidence="3">Minor tail protein</fullName>
    </recommendedName>
</protein>
<dbReference type="Proteomes" id="UP001160334">
    <property type="component" value="Unassembled WGS sequence"/>
</dbReference>
<name>A0ABT6MFZ6_9NOCA</name>
<evidence type="ECO:0000313" key="2">
    <source>
        <dbReference type="Proteomes" id="UP001160334"/>
    </source>
</evidence>
<comment type="caution">
    <text evidence="1">The sequence shown here is derived from an EMBL/GenBank/DDBJ whole genome shotgun (WGS) entry which is preliminary data.</text>
</comment>
<keyword evidence="2" id="KW-1185">Reference proteome</keyword>
<dbReference type="RefSeq" id="WP_280762517.1">
    <property type="nucleotide sequence ID" value="NZ_JARXVC010000013.1"/>
</dbReference>